<keyword evidence="9" id="KW-1185">Reference proteome</keyword>
<dbReference type="Proteomes" id="UP000594638">
    <property type="component" value="Unassembled WGS sequence"/>
</dbReference>
<evidence type="ECO:0000256" key="5">
    <source>
        <dbReference type="ARBA" id="ARBA00023136"/>
    </source>
</evidence>
<reference evidence="8 9" key="1">
    <citation type="submission" date="2019-12" db="EMBL/GenBank/DDBJ databases">
        <authorList>
            <person name="Alioto T."/>
            <person name="Alioto T."/>
            <person name="Gomez Garrido J."/>
        </authorList>
    </citation>
    <scope>NUCLEOTIDE SEQUENCE [LARGE SCALE GENOMIC DNA]</scope>
</reference>
<keyword evidence="3 6" id="KW-0812">Transmembrane</keyword>
<comment type="caution">
    <text evidence="8">The sequence shown here is derived from an EMBL/GenBank/DDBJ whole genome shotgun (WGS) entry which is preliminary data.</text>
</comment>
<feature type="transmembrane region" description="Helical" evidence="6">
    <location>
        <begin position="15"/>
        <end position="34"/>
    </location>
</feature>
<sequence length="175" mass="18682">MGFMAVLGEIVPSTSMVMVEGSTIGLTILASTAISKGMSPFVFVVYTNAIGSIILLPYSFLYDRNTSEMPLLTLPFLVRVFFLGLIGVTMAQNLAFLGLSYSSPIVAIGMANIIPAISFLLAIILSMMGAIVCGVGYSTVMWGQAREDGEMHKNSGNPLSSPDDKVPLLQEYSQV</sequence>
<feature type="domain" description="EamA" evidence="7">
    <location>
        <begin position="19"/>
        <end position="125"/>
    </location>
</feature>
<dbReference type="Gramene" id="OE9A093428T1">
    <property type="protein sequence ID" value="OE9A093428C1"/>
    <property type="gene ID" value="OE9A093428"/>
</dbReference>
<dbReference type="GO" id="GO:0022857">
    <property type="term" value="F:transmembrane transporter activity"/>
    <property type="evidence" value="ECO:0007669"/>
    <property type="project" value="InterPro"/>
</dbReference>
<dbReference type="EMBL" id="CACTIH010009351">
    <property type="protein sequence ID" value="CAA3030115.1"/>
    <property type="molecule type" value="Genomic_DNA"/>
</dbReference>
<evidence type="ECO:0000256" key="4">
    <source>
        <dbReference type="ARBA" id="ARBA00022989"/>
    </source>
</evidence>
<keyword evidence="4 6" id="KW-1133">Transmembrane helix</keyword>
<evidence type="ECO:0000256" key="1">
    <source>
        <dbReference type="ARBA" id="ARBA00004141"/>
    </source>
</evidence>
<evidence type="ECO:0000256" key="2">
    <source>
        <dbReference type="ARBA" id="ARBA00007635"/>
    </source>
</evidence>
<feature type="transmembrane region" description="Helical" evidence="6">
    <location>
        <begin position="41"/>
        <end position="60"/>
    </location>
</feature>
<feature type="transmembrane region" description="Helical" evidence="6">
    <location>
        <begin position="113"/>
        <end position="137"/>
    </location>
</feature>
<organism evidence="8 9">
    <name type="scientific">Olea europaea subsp. europaea</name>
    <dbReference type="NCBI Taxonomy" id="158383"/>
    <lineage>
        <taxon>Eukaryota</taxon>
        <taxon>Viridiplantae</taxon>
        <taxon>Streptophyta</taxon>
        <taxon>Embryophyta</taxon>
        <taxon>Tracheophyta</taxon>
        <taxon>Spermatophyta</taxon>
        <taxon>Magnoliopsida</taxon>
        <taxon>eudicotyledons</taxon>
        <taxon>Gunneridae</taxon>
        <taxon>Pentapetalae</taxon>
        <taxon>asterids</taxon>
        <taxon>lamiids</taxon>
        <taxon>Lamiales</taxon>
        <taxon>Oleaceae</taxon>
        <taxon>Oleeae</taxon>
        <taxon>Olea</taxon>
    </lineage>
</organism>
<comment type="subcellular location">
    <subcellularLocation>
        <location evidence="1 6">Membrane</location>
        <topology evidence="1 6">Multi-pass membrane protein</topology>
    </subcellularLocation>
</comment>
<dbReference type="InterPro" id="IPR030184">
    <property type="entry name" value="WAT1-related"/>
</dbReference>
<name>A0A8S0V987_OLEEU</name>
<comment type="similarity">
    <text evidence="2 6">Belongs to the drug/metabolite transporter (DMT) superfamily. Plant drug/metabolite exporter (P-DME) (TC 2.A.7.4) family.</text>
</comment>
<accession>A0A8S0V987</accession>
<evidence type="ECO:0000256" key="6">
    <source>
        <dbReference type="RuleBase" id="RU363077"/>
    </source>
</evidence>
<evidence type="ECO:0000313" key="9">
    <source>
        <dbReference type="Proteomes" id="UP000594638"/>
    </source>
</evidence>
<evidence type="ECO:0000313" key="8">
    <source>
        <dbReference type="EMBL" id="CAA3030115.1"/>
    </source>
</evidence>
<dbReference type="AlphaFoldDB" id="A0A8S0V987"/>
<evidence type="ECO:0000256" key="3">
    <source>
        <dbReference type="ARBA" id="ARBA00022692"/>
    </source>
</evidence>
<dbReference type="GO" id="GO:0016020">
    <property type="term" value="C:membrane"/>
    <property type="evidence" value="ECO:0007669"/>
    <property type="project" value="UniProtKB-SubCell"/>
</dbReference>
<dbReference type="OrthoDB" id="1733956at2759"/>
<proteinExistence type="inferred from homology"/>
<protein>
    <recommendedName>
        <fullName evidence="6">WAT1-related protein</fullName>
    </recommendedName>
</protein>
<dbReference type="PANTHER" id="PTHR31218">
    <property type="entry name" value="WAT1-RELATED PROTEIN"/>
    <property type="match status" value="1"/>
</dbReference>
<keyword evidence="5 6" id="KW-0472">Membrane</keyword>
<dbReference type="InterPro" id="IPR000620">
    <property type="entry name" value="EamA_dom"/>
</dbReference>
<dbReference type="Pfam" id="PF00892">
    <property type="entry name" value="EamA"/>
    <property type="match status" value="1"/>
</dbReference>
<gene>
    <name evidence="8" type="ORF">OLEA9_A093428</name>
</gene>
<evidence type="ECO:0000259" key="7">
    <source>
        <dbReference type="Pfam" id="PF00892"/>
    </source>
</evidence>
<comment type="caution">
    <text evidence="6">Lacks conserved residue(s) required for the propagation of feature annotation.</text>
</comment>